<dbReference type="PANTHER" id="PTHR38436:SF1">
    <property type="entry name" value="ESTER CYCLASE"/>
    <property type="match status" value="1"/>
</dbReference>
<dbReference type="PATRIC" id="fig|273677.3.peg.2606"/>
<keyword evidence="2" id="KW-0732">Signal</keyword>
<keyword evidence="5" id="KW-1185">Reference proteome</keyword>
<dbReference type="Pfam" id="PF12680">
    <property type="entry name" value="SnoaL_2"/>
    <property type="match status" value="1"/>
</dbReference>
<organism evidence="4 5">
    <name type="scientific">Microbacterium oleivorans</name>
    <dbReference type="NCBI Taxonomy" id="273677"/>
    <lineage>
        <taxon>Bacteria</taxon>
        <taxon>Bacillati</taxon>
        <taxon>Actinomycetota</taxon>
        <taxon>Actinomycetes</taxon>
        <taxon>Micrococcales</taxon>
        <taxon>Microbacteriaceae</taxon>
        <taxon>Microbacterium</taxon>
    </lineage>
</organism>
<dbReference type="EMBL" id="JFYO01000011">
    <property type="protein sequence ID" value="EZP25183.1"/>
    <property type="molecule type" value="Genomic_DNA"/>
</dbReference>
<evidence type="ECO:0000259" key="3">
    <source>
        <dbReference type="Pfam" id="PF12680"/>
    </source>
</evidence>
<dbReference type="InterPro" id="IPR009959">
    <property type="entry name" value="Cyclase_SnoaL-like"/>
</dbReference>
<accession>A0A031FKT7</accession>
<gene>
    <name evidence="4" type="ORF">BW34_02635</name>
</gene>
<feature type="signal peptide" evidence="2">
    <location>
        <begin position="1"/>
        <end position="33"/>
    </location>
</feature>
<feature type="region of interest" description="Disordered" evidence="1">
    <location>
        <begin position="183"/>
        <end position="215"/>
    </location>
</feature>
<dbReference type="GO" id="GO:0030638">
    <property type="term" value="P:polyketide metabolic process"/>
    <property type="evidence" value="ECO:0007669"/>
    <property type="project" value="InterPro"/>
</dbReference>
<sequence length="323" mass="33521">MTRTRVFSPLLLRTAVVFTGAALLTGCAAGVPAASVRTAQPDSSARAASEAPGGSTVSRLDTMAEEANLAVVTRLFSVAFDDPDSAEAQAAAATSVAKDAVAHGSGSASGPAGLLAQFAADHQRVTGAQMVAKHMAADGDLVAIHYQITADPTDERTGEAAADVFRLSKGKIVERWTFTQPVPQGKAASGNTNTMFSDLYSPAKPSPSPSEAQEEKNRAFAVNAYDALFRDHDVSILDRAFDPAYLQHNPVAPNGTTALKGFFSGGASLPAMESTVSLADGDLVWTLSQSVGAETDDPYGALDIFRVDGGLIREHWDVVPAAG</sequence>
<dbReference type="SUPFAM" id="SSF54427">
    <property type="entry name" value="NTF2-like"/>
    <property type="match status" value="2"/>
</dbReference>
<dbReference type="Gene3D" id="3.10.450.50">
    <property type="match status" value="2"/>
</dbReference>
<comment type="caution">
    <text evidence="4">The sequence shown here is derived from an EMBL/GenBank/DDBJ whole genome shotgun (WGS) entry which is preliminary data.</text>
</comment>
<dbReference type="RefSeq" id="WP_036313406.1">
    <property type="nucleotide sequence ID" value="NZ_JFYO01000011.1"/>
</dbReference>
<dbReference type="AlphaFoldDB" id="A0A031FKT7"/>
<dbReference type="Proteomes" id="UP000024001">
    <property type="component" value="Unassembled WGS sequence"/>
</dbReference>
<evidence type="ECO:0000313" key="5">
    <source>
        <dbReference type="Proteomes" id="UP000024001"/>
    </source>
</evidence>
<dbReference type="OrthoDB" id="129343at2"/>
<dbReference type="PANTHER" id="PTHR38436">
    <property type="entry name" value="POLYKETIDE CYCLASE SNOAL-LIKE DOMAIN"/>
    <property type="match status" value="1"/>
</dbReference>
<protein>
    <submittedName>
        <fullName evidence="4">Putative exported protein</fullName>
    </submittedName>
</protein>
<proteinExistence type="predicted"/>
<dbReference type="eggNOG" id="COG4922">
    <property type="taxonomic scope" value="Bacteria"/>
</dbReference>
<dbReference type="InterPro" id="IPR032710">
    <property type="entry name" value="NTF2-like_dom_sf"/>
</dbReference>
<feature type="region of interest" description="Disordered" evidence="1">
    <location>
        <begin position="38"/>
        <end position="57"/>
    </location>
</feature>
<feature type="chain" id="PRO_5001547339" evidence="2">
    <location>
        <begin position="34"/>
        <end position="323"/>
    </location>
</feature>
<feature type="domain" description="SnoaL-like" evidence="3">
    <location>
        <begin position="90"/>
        <end position="174"/>
    </location>
</feature>
<evidence type="ECO:0000256" key="1">
    <source>
        <dbReference type="SAM" id="MobiDB-lite"/>
    </source>
</evidence>
<dbReference type="InterPro" id="IPR037401">
    <property type="entry name" value="SnoaL-like"/>
</dbReference>
<evidence type="ECO:0000313" key="4">
    <source>
        <dbReference type="EMBL" id="EZP25183.1"/>
    </source>
</evidence>
<dbReference type="PROSITE" id="PS51257">
    <property type="entry name" value="PROKAR_LIPOPROTEIN"/>
    <property type="match status" value="1"/>
</dbReference>
<evidence type="ECO:0000256" key="2">
    <source>
        <dbReference type="SAM" id="SignalP"/>
    </source>
</evidence>
<name>A0A031FKT7_9MICO</name>
<reference evidence="4 5" key="1">
    <citation type="submission" date="2014-03" db="EMBL/GenBank/DDBJ databases">
        <title>Draft Genome Sequences of 13 Willow Endophytes.</title>
        <authorList>
            <person name="Gan H.Y."/>
            <person name="Gan H.M."/>
            <person name="Savka M.A."/>
            <person name="Hudson A.O."/>
        </authorList>
    </citation>
    <scope>NUCLEOTIDE SEQUENCE [LARGE SCALE GENOMIC DNA]</scope>
    <source>
        <strain evidence="4 5">RIT293</strain>
    </source>
</reference>